<accession>K1RWI3</accession>
<dbReference type="InterPro" id="IPR001300">
    <property type="entry name" value="Peptidase_C2_calpain_cat"/>
</dbReference>
<dbReference type="Pfam" id="PF01067">
    <property type="entry name" value="Calpain_III"/>
    <property type="match status" value="1"/>
</dbReference>
<proteinExistence type="inferred from homology"/>
<reference evidence="6" key="1">
    <citation type="journal article" date="2012" name="Nature">
        <title>The oyster genome reveals stress adaptation and complexity of shell formation.</title>
        <authorList>
            <person name="Zhang G."/>
            <person name="Fang X."/>
            <person name="Guo X."/>
            <person name="Li L."/>
            <person name="Luo R."/>
            <person name="Xu F."/>
            <person name="Yang P."/>
            <person name="Zhang L."/>
            <person name="Wang X."/>
            <person name="Qi H."/>
            <person name="Xiong Z."/>
            <person name="Que H."/>
            <person name="Xie Y."/>
            <person name="Holland P.W."/>
            <person name="Paps J."/>
            <person name="Zhu Y."/>
            <person name="Wu F."/>
            <person name="Chen Y."/>
            <person name="Wang J."/>
            <person name="Peng C."/>
            <person name="Meng J."/>
            <person name="Yang L."/>
            <person name="Liu J."/>
            <person name="Wen B."/>
            <person name="Zhang N."/>
            <person name="Huang Z."/>
            <person name="Zhu Q."/>
            <person name="Feng Y."/>
            <person name="Mount A."/>
            <person name="Hedgecock D."/>
            <person name="Xu Z."/>
            <person name="Liu Y."/>
            <person name="Domazet-Loso T."/>
            <person name="Du Y."/>
            <person name="Sun X."/>
            <person name="Zhang S."/>
            <person name="Liu B."/>
            <person name="Cheng P."/>
            <person name="Jiang X."/>
            <person name="Li J."/>
            <person name="Fan D."/>
            <person name="Wang W."/>
            <person name="Fu W."/>
            <person name="Wang T."/>
            <person name="Wang B."/>
            <person name="Zhang J."/>
            <person name="Peng Z."/>
            <person name="Li Y."/>
            <person name="Li N."/>
            <person name="Wang J."/>
            <person name="Chen M."/>
            <person name="He Y."/>
            <person name="Tan F."/>
            <person name="Song X."/>
            <person name="Zheng Q."/>
            <person name="Huang R."/>
            <person name="Yang H."/>
            <person name="Du X."/>
            <person name="Chen L."/>
            <person name="Yang M."/>
            <person name="Gaffney P.M."/>
            <person name="Wang S."/>
            <person name="Luo L."/>
            <person name="She Z."/>
            <person name="Ming Y."/>
            <person name="Huang W."/>
            <person name="Zhang S."/>
            <person name="Huang B."/>
            <person name="Zhang Y."/>
            <person name="Qu T."/>
            <person name="Ni P."/>
            <person name="Miao G."/>
            <person name="Wang J."/>
            <person name="Wang Q."/>
            <person name="Steinberg C.E."/>
            <person name="Wang H."/>
            <person name="Li N."/>
            <person name="Qian L."/>
            <person name="Zhang G."/>
            <person name="Li Y."/>
            <person name="Yang H."/>
            <person name="Liu X."/>
            <person name="Wang J."/>
            <person name="Yin Y."/>
            <person name="Wang J."/>
        </authorList>
    </citation>
    <scope>NUCLEOTIDE SEQUENCE [LARGE SCALE GENOMIC DNA]</scope>
    <source>
        <strain evidence="6">05x7-T-G4-1.051#20</strain>
    </source>
</reference>
<evidence type="ECO:0000256" key="4">
    <source>
        <dbReference type="ARBA" id="ARBA00022807"/>
    </source>
</evidence>
<dbReference type="InterPro" id="IPR000008">
    <property type="entry name" value="C2_dom"/>
</dbReference>
<dbReference type="SMART" id="SM00720">
    <property type="entry name" value="calpain_III"/>
    <property type="match status" value="1"/>
</dbReference>
<dbReference type="SUPFAM" id="SSF49562">
    <property type="entry name" value="C2 domain (Calcium/lipid-binding domain, CaLB)"/>
    <property type="match status" value="1"/>
</dbReference>
<dbReference type="SUPFAM" id="SSF54001">
    <property type="entry name" value="Cysteine proteinases"/>
    <property type="match status" value="1"/>
</dbReference>
<comment type="similarity">
    <text evidence="1">Belongs to the peptidase C2 family.</text>
</comment>
<dbReference type="Pfam" id="PF00168">
    <property type="entry name" value="C2"/>
    <property type="match status" value="1"/>
</dbReference>
<name>K1RWI3_MAGGI</name>
<dbReference type="PANTHER" id="PTHR10183:SF379">
    <property type="entry name" value="CALPAIN-5"/>
    <property type="match status" value="1"/>
</dbReference>
<dbReference type="GO" id="GO:0006508">
    <property type="term" value="P:proteolysis"/>
    <property type="evidence" value="ECO:0007669"/>
    <property type="project" value="UniProtKB-KW"/>
</dbReference>
<dbReference type="InterPro" id="IPR038765">
    <property type="entry name" value="Papain-like_cys_pep_sf"/>
</dbReference>
<dbReference type="SUPFAM" id="SSF49758">
    <property type="entry name" value="Calpain large subunit, middle domain (domain III)"/>
    <property type="match status" value="1"/>
</dbReference>
<dbReference type="AlphaFoldDB" id="K1RWI3"/>
<keyword evidence="2" id="KW-0645">Protease</keyword>
<evidence type="ECO:0000256" key="5">
    <source>
        <dbReference type="PIRSR" id="PIRSR622684-1"/>
    </source>
</evidence>
<evidence type="ECO:0000256" key="2">
    <source>
        <dbReference type="ARBA" id="ARBA00022670"/>
    </source>
</evidence>
<gene>
    <name evidence="6" type="ORF">CGI_10006438</name>
</gene>
<dbReference type="Gene3D" id="2.60.120.380">
    <property type="match status" value="1"/>
</dbReference>
<evidence type="ECO:0000256" key="3">
    <source>
        <dbReference type="ARBA" id="ARBA00022801"/>
    </source>
</evidence>
<dbReference type="HOGENOM" id="CLU_010982_3_2_1"/>
<dbReference type="InterPro" id="IPR022682">
    <property type="entry name" value="Calpain_domain_III"/>
</dbReference>
<keyword evidence="4" id="KW-0788">Thiol protease</keyword>
<dbReference type="GO" id="GO:0005737">
    <property type="term" value="C:cytoplasm"/>
    <property type="evidence" value="ECO:0007669"/>
    <property type="project" value="TreeGrafter"/>
</dbReference>
<dbReference type="PROSITE" id="PS50004">
    <property type="entry name" value="C2"/>
    <property type="match status" value="1"/>
</dbReference>
<evidence type="ECO:0000313" key="6">
    <source>
        <dbReference type="EMBL" id="EKC39241.1"/>
    </source>
</evidence>
<dbReference type="OrthoDB" id="424753at2759"/>
<evidence type="ECO:0000256" key="1">
    <source>
        <dbReference type="ARBA" id="ARBA00007623"/>
    </source>
</evidence>
<organism evidence="6">
    <name type="scientific">Magallana gigas</name>
    <name type="common">Pacific oyster</name>
    <name type="synonym">Crassostrea gigas</name>
    <dbReference type="NCBI Taxonomy" id="29159"/>
    <lineage>
        <taxon>Eukaryota</taxon>
        <taxon>Metazoa</taxon>
        <taxon>Spiralia</taxon>
        <taxon>Lophotrochozoa</taxon>
        <taxon>Mollusca</taxon>
        <taxon>Bivalvia</taxon>
        <taxon>Autobranchia</taxon>
        <taxon>Pteriomorphia</taxon>
        <taxon>Ostreida</taxon>
        <taxon>Ostreoidea</taxon>
        <taxon>Ostreidae</taxon>
        <taxon>Magallana</taxon>
    </lineage>
</organism>
<dbReference type="InParanoid" id="K1RWI3"/>
<dbReference type="GO" id="GO:0004198">
    <property type="term" value="F:calcium-dependent cysteine-type endopeptidase activity"/>
    <property type="evidence" value="ECO:0007669"/>
    <property type="project" value="InterPro"/>
</dbReference>
<feature type="active site" evidence="5">
    <location>
        <position position="85"/>
    </location>
</feature>
<feature type="active site" evidence="5">
    <location>
        <position position="285"/>
    </location>
</feature>
<dbReference type="FunFam" id="3.90.70.10:FF:000001">
    <property type="entry name" value="Calpain-1 catalytic subunit"/>
    <property type="match status" value="1"/>
</dbReference>
<feature type="active site" evidence="5">
    <location>
        <position position="253"/>
    </location>
</feature>
<protein>
    <submittedName>
        <fullName evidence="6">Calpain-5</fullName>
    </submittedName>
</protein>
<dbReference type="PROSITE" id="PS50203">
    <property type="entry name" value="CALPAIN_CAT"/>
    <property type="match status" value="1"/>
</dbReference>
<dbReference type="InterPro" id="IPR035892">
    <property type="entry name" value="C2_domain_sf"/>
</dbReference>
<sequence length="636" mass="71739">MVLGLFDSAIPFKGQKYSKLKDQAVSSGQLFEDPEFPPASSSLFHSKSAPSDIVWKRPGEIAAEPKFFVDGASTDDFHQGSLGNCWFVAAAACIAEKPKLLKKIIPDIEKQEWLPENKNKYAGIFHFRFWICGEWSDVVVDDYLPTRNGNLIYIHSKTRNEFWSALLEKAYAKIFGSYEALEGGHARDALVNMTGGVGEDITMADYTDSGEKKEKLFKILKSSIKDGSLISASISAKGDEMEAKTNTGLVKGHAYSVTAVRNIKLGQGLLSFFKREHIEMVRCRNPWGGTEWKGAWSDGSEEWSKVSDGEKKELGITIDDNGEFWMSFDDFCKNFTHIDLCHLINTSYFSLSKTWHEGEGIGEWKAHRCGGSVGNKDFLLNPQYVFDVNDDEDEVLVSLEQQDTRELTIPGGRDMHAIGFTITETDINREYRMHDKMETVHTSVFGFARAIFERVTLKSGRYVIFPTTLEPEKKGKFVLRMYFSSSPDFKELWHDEPPPPKCFSCLCKPPNSATQITIQSASNLENPNPLLDPDPYCEVICEGNKVKTSVCKSTKNPTWNERMTFYQKKNEDIKIEIWNDNLIKDDFLGQCEIPLSKRSQFTGKALQLPLFGKGKDAKQKGSLTVIILCTNEMDTV</sequence>
<dbReference type="Pfam" id="PF00648">
    <property type="entry name" value="Peptidase_C2"/>
    <property type="match status" value="1"/>
</dbReference>
<dbReference type="EMBL" id="JH818032">
    <property type="protein sequence ID" value="EKC39241.1"/>
    <property type="molecule type" value="Genomic_DNA"/>
</dbReference>
<dbReference type="SMART" id="SM00230">
    <property type="entry name" value="CysPc"/>
    <property type="match status" value="1"/>
</dbReference>
<dbReference type="CDD" id="cd00044">
    <property type="entry name" value="CysPc"/>
    <property type="match status" value="1"/>
</dbReference>
<dbReference type="InterPro" id="IPR000169">
    <property type="entry name" value="Pept_cys_AS"/>
</dbReference>
<dbReference type="PANTHER" id="PTHR10183">
    <property type="entry name" value="CALPAIN"/>
    <property type="match status" value="1"/>
</dbReference>
<dbReference type="InterPro" id="IPR022684">
    <property type="entry name" value="Calpain_cysteine_protease"/>
</dbReference>
<dbReference type="PROSITE" id="PS00139">
    <property type="entry name" value="THIOL_PROTEASE_CYS"/>
    <property type="match status" value="1"/>
</dbReference>
<dbReference type="InterPro" id="IPR022683">
    <property type="entry name" value="Calpain_III"/>
</dbReference>
<dbReference type="Gene3D" id="3.90.70.10">
    <property type="entry name" value="Cysteine proteinases"/>
    <property type="match status" value="1"/>
</dbReference>
<dbReference type="SMART" id="SM00239">
    <property type="entry name" value="C2"/>
    <property type="match status" value="1"/>
</dbReference>
<dbReference type="Gene3D" id="2.60.40.150">
    <property type="entry name" value="C2 domain"/>
    <property type="match status" value="1"/>
</dbReference>
<keyword evidence="3" id="KW-0378">Hydrolase</keyword>
<dbReference type="PRINTS" id="PR00704">
    <property type="entry name" value="CALPAIN"/>
</dbReference>
<dbReference type="InterPro" id="IPR036213">
    <property type="entry name" value="Calpain_III_sf"/>
</dbReference>